<reference evidence="2 3" key="1">
    <citation type="submission" date="2019-03" db="EMBL/GenBank/DDBJ databases">
        <title>Single cell metagenomics reveals metabolic interactions within the superorganism composed of flagellate Streblomastix strix and complex community of Bacteroidetes bacteria on its surface.</title>
        <authorList>
            <person name="Treitli S.C."/>
            <person name="Kolisko M."/>
            <person name="Husnik F."/>
            <person name="Keeling P."/>
            <person name="Hampl V."/>
        </authorList>
    </citation>
    <scope>NUCLEOTIDE SEQUENCE [LARGE SCALE GENOMIC DNA]</scope>
    <source>
        <strain evidence="2">ST1C</strain>
    </source>
</reference>
<gene>
    <name evidence="2" type="ORF">EZS28_016378</name>
</gene>
<evidence type="ECO:0000313" key="3">
    <source>
        <dbReference type="Proteomes" id="UP000324800"/>
    </source>
</evidence>
<organism evidence="2 3">
    <name type="scientific">Streblomastix strix</name>
    <dbReference type="NCBI Taxonomy" id="222440"/>
    <lineage>
        <taxon>Eukaryota</taxon>
        <taxon>Metamonada</taxon>
        <taxon>Preaxostyla</taxon>
        <taxon>Oxymonadida</taxon>
        <taxon>Streblomastigidae</taxon>
        <taxon>Streblomastix</taxon>
    </lineage>
</organism>
<dbReference type="EMBL" id="SNRW01004117">
    <property type="protein sequence ID" value="KAA6388098.1"/>
    <property type="molecule type" value="Genomic_DNA"/>
</dbReference>
<protein>
    <submittedName>
        <fullName evidence="2">Uncharacterized protein</fullName>
    </submittedName>
</protein>
<dbReference type="AlphaFoldDB" id="A0A5J4VZU9"/>
<proteinExistence type="predicted"/>
<dbReference type="Proteomes" id="UP000324800">
    <property type="component" value="Unassembled WGS sequence"/>
</dbReference>
<comment type="caution">
    <text evidence="2">The sequence shown here is derived from an EMBL/GenBank/DDBJ whole genome shotgun (WGS) entry which is preliminary data.</text>
</comment>
<sequence length="92" mass="10537">MEKDSDEDEPGKKIRGHGWSADLDEDGLTGKEQPYTHSLDCYSPSCDLNNEDIFPFKLNQVVVPKGRTDAIITPIHNRLYEQISSYLNVNYY</sequence>
<evidence type="ECO:0000256" key="1">
    <source>
        <dbReference type="SAM" id="MobiDB-lite"/>
    </source>
</evidence>
<evidence type="ECO:0000313" key="2">
    <source>
        <dbReference type="EMBL" id="KAA6388098.1"/>
    </source>
</evidence>
<accession>A0A5J4VZU9</accession>
<name>A0A5J4VZU9_9EUKA</name>
<feature type="region of interest" description="Disordered" evidence="1">
    <location>
        <begin position="1"/>
        <end position="31"/>
    </location>
</feature>